<protein>
    <submittedName>
        <fullName evidence="1">Uncharacterized protein</fullName>
    </submittedName>
</protein>
<accession>A0A5C5ZUV0</accession>
<keyword evidence="2" id="KW-1185">Reference proteome</keyword>
<evidence type="ECO:0000313" key="1">
    <source>
        <dbReference type="EMBL" id="TWT90013.1"/>
    </source>
</evidence>
<sequence length="52" mass="5538">MLLLRGLQQFLLPLHEEQRITATRLAATGAGNWAPPDSPGLVGARLAAMLVT</sequence>
<comment type="caution">
    <text evidence="1">The sequence shown here is derived from an EMBL/GenBank/DDBJ whole genome shotgun (WGS) entry which is preliminary data.</text>
</comment>
<gene>
    <name evidence="1" type="ORF">Mal64_03950</name>
</gene>
<dbReference type="EMBL" id="SJPQ01000001">
    <property type="protein sequence ID" value="TWT90013.1"/>
    <property type="molecule type" value="Genomic_DNA"/>
</dbReference>
<organism evidence="1 2">
    <name type="scientific">Pseudobythopirellula maris</name>
    <dbReference type="NCBI Taxonomy" id="2527991"/>
    <lineage>
        <taxon>Bacteria</taxon>
        <taxon>Pseudomonadati</taxon>
        <taxon>Planctomycetota</taxon>
        <taxon>Planctomycetia</taxon>
        <taxon>Pirellulales</taxon>
        <taxon>Lacipirellulaceae</taxon>
        <taxon>Pseudobythopirellula</taxon>
    </lineage>
</organism>
<name>A0A5C5ZUV0_9BACT</name>
<dbReference type="AlphaFoldDB" id="A0A5C5ZUV0"/>
<proteinExistence type="predicted"/>
<evidence type="ECO:0000313" key="2">
    <source>
        <dbReference type="Proteomes" id="UP000315440"/>
    </source>
</evidence>
<dbReference type="RefSeq" id="WP_197525347.1">
    <property type="nucleotide sequence ID" value="NZ_SJPQ01000001.1"/>
</dbReference>
<reference evidence="1 2" key="1">
    <citation type="submission" date="2019-02" db="EMBL/GenBank/DDBJ databases">
        <title>Deep-cultivation of Planctomycetes and their phenomic and genomic characterization uncovers novel biology.</title>
        <authorList>
            <person name="Wiegand S."/>
            <person name="Jogler M."/>
            <person name="Boedeker C."/>
            <person name="Pinto D."/>
            <person name="Vollmers J."/>
            <person name="Rivas-Marin E."/>
            <person name="Kohn T."/>
            <person name="Peeters S.H."/>
            <person name="Heuer A."/>
            <person name="Rast P."/>
            <person name="Oberbeckmann S."/>
            <person name="Bunk B."/>
            <person name="Jeske O."/>
            <person name="Meyerdierks A."/>
            <person name="Storesund J.E."/>
            <person name="Kallscheuer N."/>
            <person name="Luecker S."/>
            <person name="Lage O.M."/>
            <person name="Pohl T."/>
            <person name="Merkel B.J."/>
            <person name="Hornburger P."/>
            <person name="Mueller R.-W."/>
            <person name="Bruemmer F."/>
            <person name="Labrenz M."/>
            <person name="Spormann A.M."/>
            <person name="Op Den Camp H."/>
            <person name="Overmann J."/>
            <person name="Amann R."/>
            <person name="Jetten M.S.M."/>
            <person name="Mascher T."/>
            <person name="Medema M.H."/>
            <person name="Devos D.P."/>
            <person name="Kaster A.-K."/>
            <person name="Ovreas L."/>
            <person name="Rohde M."/>
            <person name="Galperin M.Y."/>
            <person name="Jogler C."/>
        </authorList>
    </citation>
    <scope>NUCLEOTIDE SEQUENCE [LARGE SCALE GENOMIC DNA]</scope>
    <source>
        <strain evidence="1 2">Mal64</strain>
    </source>
</reference>
<dbReference type="Proteomes" id="UP000315440">
    <property type="component" value="Unassembled WGS sequence"/>
</dbReference>